<evidence type="ECO:0000313" key="2">
    <source>
        <dbReference type="EMBL" id="HIS78515.1"/>
    </source>
</evidence>
<evidence type="ECO:0000256" key="1">
    <source>
        <dbReference type="SAM" id="SignalP"/>
    </source>
</evidence>
<evidence type="ECO:0000313" key="3">
    <source>
        <dbReference type="Proteomes" id="UP000824141"/>
    </source>
</evidence>
<feature type="signal peptide" evidence="1">
    <location>
        <begin position="1"/>
        <end position="28"/>
    </location>
</feature>
<protein>
    <submittedName>
        <fullName evidence="2">Uncharacterized protein</fullName>
    </submittedName>
</protein>
<accession>A0A9D1K1M9</accession>
<keyword evidence="1" id="KW-0732">Signal</keyword>
<dbReference type="SUPFAM" id="SSF50969">
    <property type="entry name" value="YVTN repeat-like/Quinoprotein amine dehydrogenase"/>
    <property type="match status" value="1"/>
</dbReference>
<reference evidence="2" key="2">
    <citation type="journal article" date="2021" name="PeerJ">
        <title>Extensive microbial diversity within the chicken gut microbiome revealed by metagenomics and culture.</title>
        <authorList>
            <person name="Gilroy R."/>
            <person name="Ravi A."/>
            <person name="Getino M."/>
            <person name="Pursley I."/>
            <person name="Horton D.L."/>
            <person name="Alikhan N.F."/>
            <person name="Baker D."/>
            <person name="Gharbi K."/>
            <person name="Hall N."/>
            <person name="Watson M."/>
            <person name="Adriaenssens E.M."/>
            <person name="Foster-Nyarko E."/>
            <person name="Jarju S."/>
            <person name="Secka A."/>
            <person name="Antonio M."/>
            <person name="Oren A."/>
            <person name="Chaudhuri R.R."/>
            <person name="La Ragione R."/>
            <person name="Hildebrand F."/>
            <person name="Pallen M.J."/>
        </authorList>
    </citation>
    <scope>NUCLEOTIDE SEQUENCE</scope>
    <source>
        <strain evidence="2">6086</strain>
    </source>
</reference>
<proteinExistence type="predicted"/>
<reference evidence="2" key="1">
    <citation type="submission" date="2020-10" db="EMBL/GenBank/DDBJ databases">
        <authorList>
            <person name="Gilroy R."/>
        </authorList>
    </citation>
    <scope>NUCLEOTIDE SEQUENCE</scope>
    <source>
        <strain evidence="2">6086</strain>
    </source>
</reference>
<sequence length="471" mass="52471">MKKTLACFFVLLAAAAGGTAAVFSQVYAARDQVKITQETLYGDPAAAQGLAAHIPAQYQHHLFWNTDCTFGEETQAVTSYEFSAIQKEEPPQEREPFLEMTNQIWYGYDSEAVEGLSLAYQELFDDTPAGSENSRVIHLSDYYETYPLQLGLEFPVYSSMMSQDVFLSESIDPDEAKLYRTFEEFFQIPVLAEETMEISVGKSTDGGWVSSGSGSTESDRFDLYTVSAVADNACYFAFDAHTQLENLVDVSQIKDGFGIYCLPFDSTSEGEDSSFPLLTEKLATVYPLDPHERILNLTLSPDQSRLLLHTQTDGMYVITVIDRDTMEAVQRLEVGKISAESMAFHQLYEGDGFFAVQVEWNTLAAVRWEPNGICEELLFVPISPDPENPIVSFQFRTLAMDFDGEKLAVCDYQMNEQADNIVNVVLAVYNKTGMVYCGSYANSLSLGGVKGDYTFSCRPLDNGGMTVKWKS</sequence>
<feature type="chain" id="PRO_5038649269" evidence="1">
    <location>
        <begin position="29"/>
        <end position="471"/>
    </location>
</feature>
<dbReference type="AlphaFoldDB" id="A0A9D1K1M9"/>
<gene>
    <name evidence="2" type="ORF">IAD03_04000</name>
</gene>
<dbReference type="InterPro" id="IPR011044">
    <property type="entry name" value="Quino_amine_DH_bsu"/>
</dbReference>
<dbReference type="EMBL" id="DVJM01000073">
    <property type="protein sequence ID" value="HIS78515.1"/>
    <property type="molecule type" value="Genomic_DNA"/>
</dbReference>
<name>A0A9D1K1M9_9FIRM</name>
<dbReference type="Proteomes" id="UP000824141">
    <property type="component" value="Unassembled WGS sequence"/>
</dbReference>
<comment type="caution">
    <text evidence="2">The sequence shown here is derived from an EMBL/GenBank/DDBJ whole genome shotgun (WGS) entry which is preliminary data.</text>
</comment>
<organism evidence="2 3">
    <name type="scientific">Candidatus Caccousia stercoris</name>
    <dbReference type="NCBI Taxonomy" id="2840723"/>
    <lineage>
        <taxon>Bacteria</taxon>
        <taxon>Bacillati</taxon>
        <taxon>Bacillota</taxon>
        <taxon>Clostridia</taxon>
        <taxon>Eubacteriales</taxon>
        <taxon>Oscillospiraceae</taxon>
        <taxon>Oscillospiraceae incertae sedis</taxon>
        <taxon>Candidatus Caccousia</taxon>
    </lineage>
</organism>